<evidence type="ECO:0000256" key="2">
    <source>
        <dbReference type="ARBA" id="ARBA00005928"/>
    </source>
</evidence>
<dbReference type="GO" id="GO:0035336">
    <property type="term" value="P:long-chain fatty-acyl-CoA metabolic process"/>
    <property type="evidence" value="ECO:0007669"/>
    <property type="project" value="TreeGrafter"/>
</dbReference>
<keyword evidence="8 10" id="KW-0472">Membrane</keyword>
<reference evidence="13 14" key="1">
    <citation type="submission" date="2017-06" db="EMBL/GenBank/DDBJ databases">
        <title>Aedes aegypti genome working group (AGWG) sequencing and assembly.</title>
        <authorList>
            <consortium name="Aedes aegypti Genome Working Group (AGWG)"/>
            <person name="Matthews B.J."/>
        </authorList>
    </citation>
    <scope>NUCLEOTIDE SEQUENCE [LARGE SCALE GENOMIC DNA]</scope>
    <source>
        <strain evidence="13 14">LVP_AGWG</strain>
    </source>
</reference>
<evidence type="ECO:0000256" key="9">
    <source>
        <dbReference type="ARBA" id="ARBA00052530"/>
    </source>
</evidence>
<evidence type="ECO:0000259" key="11">
    <source>
        <dbReference type="Pfam" id="PF03015"/>
    </source>
</evidence>
<dbReference type="FunFam" id="3.40.50.720:FF:000143">
    <property type="entry name" value="Fatty acyl-CoA reductase"/>
    <property type="match status" value="1"/>
</dbReference>
<dbReference type="GO" id="GO:0005777">
    <property type="term" value="C:peroxisome"/>
    <property type="evidence" value="ECO:0007669"/>
    <property type="project" value="TreeGrafter"/>
</dbReference>
<dbReference type="GO" id="GO:0080019">
    <property type="term" value="F:alcohol-forming very long-chain fatty acyl-CoA reductase activity"/>
    <property type="evidence" value="ECO:0007669"/>
    <property type="project" value="InterPro"/>
</dbReference>
<name>A0A6I8TUF6_AEDAE</name>
<comment type="function">
    <text evidence="10">Catalyzes the reduction of fatty acyl-CoA to fatty alcohols.</text>
</comment>
<evidence type="ECO:0000256" key="8">
    <source>
        <dbReference type="ARBA" id="ARBA00023136"/>
    </source>
</evidence>
<evidence type="ECO:0000256" key="5">
    <source>
        <dbReference type="ARBA" id="ARBA00022857"/>
    </source>
</evidence>
<dbReference type="FunCoup" id="A0A6I8TUF6">
    <property type="interactions" value="77"/>
</dbReference>
<dbReference type="Pfam" id="PF07993">
    <property type="entry name" value="NAD_binding_4"/>
    <property type="match status" value="1"/>
</dbReference>
<evidence type="ECO:0000256" key="3">
    <source>
        <dbReference type="ARBA" id="ARBA00022516"/>
    </source>
</evidence>
<dbReference type="InterPro" id="IPR033640">
    <property type="entry name" value="FAR_C"/>
</dbReference>
<feature type="domain" description="Thioester reductase (TE)" evidence="12">
    <location>
        <begin position="26"/>
        <end position="295"/>
    </location>
</feature>
<evidence type="ECO:0000256" key="6">
    <source>
        <dbReference type="ARBA" id="ARBA00022989"/>
    </source>
</evidence>
<dbReference type="CDD" id="cd09071">
    <property type="entry name" value="FAR_C"/>
    <property type="match status" value="1"/>
</dbReference>
<evidence type="ECO:0000313" key="14">
    <source>
        <dbReference type="Proteomes" id="UP000008820"/>
    </source>
</evidence>
<dbReference type="InterPro" id="IPR026055">
    <property type="entry name" value="FAR"/>
</dbReference>
<keyword evidence="5 10" id="KW-0521">NADP</keyword>
<feature type="transmembrane region" description="Helical" evidence="10">
    <location>
        <begin position="474"/>
        <end position="494"/>
    </location>
</feature>
<keyword evidence="14" id="KW-1185">Reference proteome</keyword>
<dbReference type="Pfam" id="PF03015">
    <property type="entry name" value="Sterile"/>
    <property type="match status" value="1"/>
</dbReference>
<evidence type="ECO:0000259" key="12">
    <source>
        <dbReference type="Pfam" id="PF07993"/>
    </source>
</evidence>
<comment type="subcellular location">
    <subcellularLocation>
        <location evidence="1">Membrane</location>
        <topology evidence="1">Multi-pass membrane protein</topology>
    </subcellularLocation>
</comment>
<feature type="domain" description="Fatty acyl-CoA reductase C-terminal" evidence="11">
    <location>
        <begin position="367"/>
        <end position="459"/>
    </location>
</feature>
<sequence length="502" mass="57479">MSTFEAMRSEPLKSIPETFAGVDVFITGGSGFMGKVLIEKLLRSCPDIGQVFVLLREKKGKSSGERVQELVKIPLFDKIRETHPDSIQKIVPIPGDCSLLKMGLNEDSQEKLKDVQFVFHAAASVRFDDPLCKAILLNTRGTREVFRWAKTLKNLRALVHISTTYCNPEIFDIEERIYPAKMDWQKAIEIAERMEPEVVETLSQKLTGFSPNTYTFTKGLAEQICYDYQQELPVVIFRPSIVTNAEREPLPGWIDNFNGPTGLLVGMGTGVVRSGCIKLNNHINCIPVDVSIKAIIIAAWKRANSVQSLPLTIYNSAAEVHKTADYRFLVRDGEDLYYKTPATQMLWFPGGLNAPFKLLYYVLFFFFQIIPSMILDALLKLSGRKPMLLRLQRRIFDATISLMYFTENEWVFKTDNFRALQSELLEQDRETFDINYITNGLSTYFAVCIIGARRYLFKEKDDTIPAAKKKMRRLMWIHGTIKYAFFLFIGYMIFSKFFLPVA</sequence>
<comment type="similarity">
    <text evidence="2 10">Belongs to the fatty acyl-CoA reductase family.</text>
</comment>
<keyword evidence="6 10" id="KW-1133">Transmembrane helix</keyword>
<dbReference type="InParanoid" id="A0A6I8TUF6"/>
<evidence type="ECO:0000256" key="10">
    <source>
        <dbReference type="RuleBase" id="RU363097"/>
    </source>
</evidence>
<keyword evidence="7 10" id="KW-0443">Lipid metabolism</keyword>
<feature type="transmembrane region" description="Helical" evidence="10">
    <location>
        <begin position="358"/>
        <end position="379"/>
    </location>
</feature>
<dbReference type="GO" id="GO:0016020">
    <property type="term" value="C:membrane"/>
    <property type="evidence" value="ECO:0007669"/>
    <property type="project" value="UniProtKB-SubCell"/>
</dbReference>
<evidence type="ECO:0000313" key="13">
    <source>
        <dbReference type="EnsemblMetazoa" id="AAEL026746-PA"/>
    </source>
</evidence>
<evidence type="ECO:0000256" key="7">
    <source>
        <dbReference type="ARBA" id="ARBA00023098"/>
    </source>
</evidence>
<dbReference type="CDD" id="cd05236">
    <property type="entry name" value="FAR-N_SDR_e"/>
    <property type="match status" value="1"/>
</dbReference>
<dbReference type="InterPro" id="IPR013120">
    <property type="entry name" value="FAR_NAD-bd"/>
</dbReference>
<organism evidence="13 14">
    <name type="scientific">Aedes aegypti</name>
    <name type="common">Yellowfever mosquito</name>
    <name type="synonym">Culex aegypti</name>
    <dbReference type="NCBI Taxonomy" id="7159"/>
    <lineage>
        <taxon>Eukaryota</taxon>
        <taxon>Metazoa</taxon>
        <taxon>Ecdysozoa</taxon>
        <taxon>Arthropoda</taxon>
        <taxon>Hexapoda</taxon>
        <taxon>Insecta</taxon>
        <taxon>Pterygota</taxon>
        <taxon>Neoptera</taxon>
        <taxon>Endopterygota</taxon>
        <taxon>Diptera</taxon>
        <taxon>Nematocera</taxon>
        <taxon>Culicoidea</taxon>
        <taxon>Culicidae</taxon>
        <taxon>Culicinae</taxon>
        <taxon>Aedini</taxon>
        <taxon>Aedes</taxon>
        <taxon>Stegomyia</taxon>
    </lineage>
</organism>
<keyword evidence="4 10" id="KW-0812">Transmembrane</keyword>
<dbReference type="InterPro" id="IPR036291">
    <property type="entry name" value="NAD(P)-bd_dom_sf"/>
</dbReference>
<dbReference type="EnsemblMetazoa" id="AAEL026746-RA">
    <property type="protein sequence ID" value="AAEL026746-PA"/>
    <property type="gene ID" value="AAEL026746"/>
</dbReference>
<protein>
    <recommendedName>
        <fullName evidence="10">Fatty acyl-CoA reductase</fullName>
        <ecNumber evidence="10">1.2.1.84</ecNumber>
    </recommendedName>
</protein>
<reference evidence="13" key="2">
    <citation type="submission" date="2020-05" db="UniProtKB">
        <authorList>
            <consortium name="EnsemblMetazoa"/>
        </authorList>
    </citation>
    <scope>IDENTIFICATION</scope>
    <source>
        <strain evidence="13">LVP_AGWG</strain>
    </source>
</reference>
<dbReference type="Gene3D" id="3.40.50.720">
    <property type="entry name" value="NAD(P)-binding Rossmann-like Domain"/>
    <property type="match status" value="1"/>
</dbReference>
<evidence type="ECO:0000256" key="1">
    <source>
        <dbReference type="ARBA" id="ARBA00004141"/>
    </source>
</evidence>
<dbReference type="EC" id="1.2.1.84" evidence="10"/>
<dbReference type="GO" id="GO:0102965">
    <property type="term" value="F:alcohol-forming long-chain fatty acyl-CoA reductase activity"/>
    <property type="evidence" value="ECO:0007669"/>
    <property type="project" value="UniProtKB-EC"/>
</dbReference>
<keyword evidence="10" id="KW-0560">Oxidoreductase</keyword>
<dbReference type="SUPFAM" id="SSF51735">
    <property type="entry name" value="NAD(P)-binding Rossmann-fold domains"/>
    <property type="match status" value="1"/>
</dbReference>
<evidence type="ECO:0000256" key="4">
    <source>
        <dbReference type="ARBA" id="ARBA00022692"/>
    </source>
</evidence>
<comment type="catalytic activity">
    <reaction evidence="9 10">
        <text>a long-chain fatty acyl-CoA + 2 NADPH + 2 H(+) = a long-chain primary fatty alcohol + 2 NADP(+) + CoA</text>
        <dbReference type="Rhea" id="RHEA:52716"/>
        <dbReference type="ChEBI" id="CHEBI:15378"/>
        <dbReference type="ChEBI" id="CHEBI:57287"/>
        <dbReference type="ChEBI" id="CHEBI:57783"/>
        <dbReference type="ChEBI" id="CHEBI:58349"/>
        <dbReference type="ChEBI" id="CHEBI:77396"/>
        <dbReference type="ChEBI" id="CHEBI:83139"/>
        <dbReference type="EC" id="1.2.1.84"/>
    </reaction>
</comment>
<dbReference type="AlphaFoldDB" id="A0A6I8TUF6"/>
<keyword evidence="3 10" id="KW-0444">Lipid biosynthesis</keyword>
<dbReference type="PANTHER" id="PTHR11011">
    <property type="entry name" value="MALE STERILITY PROTEIN 2-RELATED"/>
    <property type="match status" value="1"/>
</dbReference>
<proteinExistence type="inferred from homology"/>
<dbReference type="PANTHER" id="PTHR11011:SF24">
    <property type="entry name" value="FATTY ACYL-COA REDUCTASE"/>
    <property type="match status" value="1"/>
</dbReference>
<accession>A0A6I8TUF6</accession>
<dbReference type="OrthoDB" id="429813at2759"/>
<gene>
    <name evidence="13" type="primary">5578909</name>
</gene>
<dbReference type="Proteomes" id="UP000008820">
    <property type="component" value="Chromosome 3"/>
</dbReference>